<reference evidence="1 2" key="1">
    <citation type="submission" date="2018-03" db="EMBL/GenBank/DDBJ databases">
        <title>Diversity of phytobeneficial traits revealed by whole-genome analysis of worldwide-isolated phenazine-producing Pseudomonas spp.</title>
        <authorList>
            <person name="Biessy A."/>
            <person name="Novinscak A."/>
            <person name="Blom J."/>
            <person name="Leger G."/>
            <person name="Thomashow L.S."/>
            <person name="Cazorla F.M."/>
            <person name="Josic D."/>
            <person name="Filion M."/>
        </authorList>
    </citation>
    <scope>NUCLEOTIDE SEQUENCE [LARGE SCALE GENOMIC DNA]</scope>
    <source>
        <strain evidence="1 2">30B</strain>
    </source>
</reference>
<accession>A0A3G7UB69</accession>
<evidence type="ECO:0000313" key="2">
    <source>
        <dbReference type="Proteomes" id="UP000268696"/>
    </source>
</evidence>
<dbReference type="AlphaFoldDB" id="A0A3G7UB69"/>
<sequence length="55" mass="6285">MIEDKSEVAEAVKTQKELVFILLYAALEYTATSIVSEFLTHLKTEVVKSHELKIF</sequence>
<protein>
    <submittedName>
        <fullName evidence="1">Uncharacterized protein</fullName>
    </submittedName>
</protein>
<evidence type="ECO:0000313" key="1">
    <source>
        <dbReference type="EMBL" id="AZE55866.1"/>
    </source>
</evidence>
<proteinExistence type="predicted"/>
<organism evidence="1 2">
    <name type="scientific">Pseudomonas synxantha</name>
    <dbReference type="NCBI Taxonomy" id="47883"/>
    <lineage>
        <taxon>Bacteria</taxon>
        <taxon>Pseudomonadati</taxon>
        <taxon>Pseudomonadota</taxon>
        <taxon>Gammaproteobacteria</taxon>
        <taxon>Pseudomonadales</taxon>
        <taxon>Pseudomonadaceae</taxon>
        <taxon>Pseudomonas</taxon>
    </lineage>
</organism>
<dbReference type="Proteomes" id="UP000268696">
    <property type="component" value="Chromosome"/>
</dbReference>
<name>A0A3G7UB69_9PSED</name>
<gene>
    <name evidence="1" type="ORF">C4K03_3713</name>
</gene>
<dbReference type="EMBL" id="CP027754">
    <property type="protein sequence ID" value="AZE55866.1"/>
    <property type="molecule type" value="Genomic_DNA"/>
</dbReference>